<keyword evidence="10" id="KW-1185">Reference proteome</keyword>
<dbReference type="Pfam" id="PF00460">
    <property type="entry name" value="Flg_bb_rod"/>
    <property type="match status" value="1"/>
</dbReference>
<dbReference type="GO" id="GO:0071978">
    <property type="term" value="P:bacterial-type flagellum-dependent swarming motility"/>
    <property type="evidence" value="ECO:0007669"/>
    <property type="project" value="TreeGrafter"/>
</dbReference>
<evidence type="ECO:0000256" key="2">
    <source>
        <dbReference type="ARBA" id="ARBA00009677"/>
    </source>
</evidence>
<evidence type="ECO:0000256" key="3">
    <source>
        <dbReference type="ARBA" id="ARBA00017941"/>
    </source>
</evidence>
<keyword evidence="4 6" id="KW-0975">Bacterial flagellum</keyword>
<reference evidence="9 10" key="1">
    <citation type="submission" date="2017-03" db="EMBL/GenBank/DDBJ databases">
        <authorList>
            <person name="Afonso C.L."/>
            <person name="Miller P.J."/>
            <person name="Scott M.A."/>
            <person name="Spackman E."/>
            <person name="Goraichik I."/>
            <person name="Dimitrov K.M."/>
            <person name="Suarez D.L."/>
            <person name="Swayne D.E."/>
        </authorList>
    </citation>
    <scope>NUCLEOTIDE SEQUENCE [LARGE SCALE GENOMIC DNA]</scope>
    <source>
        <strain evidence="9">PRJEB14757</strain>
    </source>
</reference>
<dbReference type="InterPro" id="IPR010930">
    <property type="entry name" value="Flg_bb/hook_C_dom"/>
</dbReference>
<dbReference type="PANTHER" id="PTHR30435">
    <property type="entry name" value="FLAGELLAR PROTEIN"/>
    <property type="match status" value="1"/>
</dbReference>
<name>A0A1W1H9Z7_9BACT</name>
<comment type="subunit">
    <text evidence="5 6">The basal body constitutes a major portion of the flagellar organelle and consists of four rings (L,P,S, and M) mounted on a central rod. The rod consists of about 26 subunits of FlgG in the distal portion, and FlgB, FlgC and FlgF are thought to build up the proximal portion of the rod with about 6 subunits each.</text>
</comment>
<evidence type="ECO:0000259" key="8">
    <source>
        <dbReference type="Pfam" id="PF06429"/>
    </source>
</evidence>
<proteinExistence type="inferred from homology"/>
<organism evidence="9 10">
    <name type="scientific">Desulfamplus magnetovallimortis</name>
    <dbReference type="NCBI Taxonomy" id="1246637"/>
    <lineage>
        <taxon>Bacteria</taxon>
        <taxon>Pseudomonadati</taxon>
        <taxon>Thermodesulfobacteriota</taxon>
        <taxon>Desulfobacteria</taxon>
        <taxon>Desulfobacterales</taxon>
        <taxon>Desulfobacteraceae</taxon>
        <taxon>Desulfamplus</taxon>
    </lineage>
</organism>
<sequence length="168" mass="18584">MTYLMDSSRISATGLAAHRTKMNLIAQNLANVDTTRTKEGGPYRRQMVIFSGKDIDDFETALDKAWKNENKEIATIEFDPIEFNKPPRESRGTGCDVAEIVKSQEDFRLVYNPAHPDADPNTGYVAMPNVDHLTEVADMIVAKRAYEASATALANTKSMTAKALEIGK</sequence>
<dbReference type="InterPro" id="IPR001444">
    <property type="entry name" value="Flag_bb_rod_N"/>
</dbReference>
<feature type="domain" description="Flagellar basal body rod protein N-terminal" evidence="7">
    <location>
        <begin position="10"/>
        <end position="36"/>
    </location>
</feature>
<dbReference type="InterPro" id="IPR006299">
    <property type="entry name" value="FlgC"/>
</dbReference>
<dbReference type="PANTHER" id="PTHR30435:SF2">
    <property type="entry name" value="FLAGELLAR BASAL-BODY ROD PROTEIN FLGC"/>
    <property type="match status" value="1"/>
</dbReference>
<dbReference type="EMBL" id="FWEV01000083">
    <property type="protein sequence ID" value="SLM29263.1"/>
    <property type="molecule type" value="Genomic_DNA"/>
</dbReference>
<comment type="similarity">
    <text evidence="2">Belongs to the flagella basal body rod proteins family.</text>
</comment>
<evidence type="ECO:0000259" key="7">
    <source>
        <dbReference type="Pfam" id="PF00460"/>
    </source>
</evidence>
<protein>
    <recommendedName>
        <fullName evidence="3 6">Flagellar basal-body rod protein FlgC</fullName>
    </recommendedName>
</protein>
<evidence type="ECO:0000256" key="4">
    <source>
        <dbReference type="ARBA" id="ARBA00023143"/>
    </source>
</evidence>
<evidence type="ECO:0000313" key="9">
    <source>
        <dbReference type="EMBL" id="SLM29263.1"/>
    </source>
</evidence>
<gene>
    <name evidence="9" type="primary">flgC</name>
    <name evidence="9" type="ORF">MTBBW1_1730061</name>
</gene>
<accession>A0A1W1H9Z7</accession>
<evidence type="ECO:0000256" key="1">
    <source>
        <dbReference type="ARBA" id="ARBA00004117"/>
    </source>
</evidence>
<dbReference type="AlphaFoldDB" id="A0A1W1H9Z7"/>
<evidence type="ECO:0000313" key="10">
    <source>
        <dbReference type="Proteomes" id="UP000191931"/>
    </source>
</evidence>
<dbReference type="RefSeq" id="WP_080806075.1">
    <property type="nucleotide sequence ID" value="NZ_LT828552.1"/>
</dbReference>
<dbReference type="GO" id="GO:0030694">
    <property type="term" value="C:bacterial-type flagellum basal body, rod"/>
    <property type="evidence" value="ECO:0007669"/>
    <property type="project" value="UniProtKB-UniRule"/>
</dbReference>
<evidence type="ECO:0000256" key="6">
    <source>
        <dbReference type="RuleBase" id="RU362062"/>
    </source>
</evidence>
<dbReference type="Proteomes" id="UP000191931">
    <property type="component" value="Unassembled WGS sequence"/>
</dbReference>
<feature type="domain" description="Flagellar basal-body/hook protein C-terminal" evidence="8">
    <location>
        <begin position="122"/>
        <end position="165"/>
    </location>
</feature>
<dbReference type="OrthoDB" id="9813951at2"/>
<dbReference type="STRING" id="1246637.MTBBW1_1730061"/>
<dbReference type="NCBIfam" id="TIGR01395">
    <property type="entry name" value="FlgC"/>
    <property type="match status" value="1"/>
</dbReference>
<dbReference type="Pfam" id="PF06429">
    <property type="entry name" value="Flg_bbr_C"/>
    <property type="match status" value="1"/>
</dbReference>
<evidence type="ECO:0000256" key="5">
    <source>
        <dbReference type="ARBA" id="ARBA00025933"/>
    </source>
</evidence>
<comment type="subcellular location">
    <subcellularLocation>
        <location evidence="1 6">Bacterial flagellum basal body</location>
    </subcellularLocation>
</comment>